<name>A0A238FAG0_9BASI</name>
<proteinExistence type="predicted"/>
<reference evidence="3" key="1">
    <citation type="submission" date="2016-09" db="EMBL/GenBank/DDBJ databases">
        <authorList>
            <person name="Jeantristanb JTB J.-T."/>
            <person name="Ricardo R."/>
        </authorList>
    </citation>
    <scope>NUCLEOTIDE SEQUENCE [LARGE SCALE GENOMIC DNA]</scope>
</reference>
<accession>A0A238FAG0</accession>
<dbReference type="EMBL" id="FMSP01000005">
    <property type="protein sequence ID" value="SCV69798.1"/>
    <property type="molecule type" value="Genomic_DNA"/>
</dbReference>
<reference evidence="1" key="2">
    <citation type="submission" date="2016-09" db="EMBL/GenBank/DDBJ databases">
        <authorList>
            <person name="Capua I."/>
            <person name="De Benedictis P."/>
            <person name="Joannis T."/>
            <person name="Lombin L.H."/>
            <person name="Cattoli G."/>
        </authorList>
    </citation>
    <scope>NUCLEOTIDE SEQUENCE [LARGE SCALE GENOMIC DNA]</scope>
</reference>
<keyword evidence="3" id="KW-1185">Reference proteome</keyword>
<dbReference type="AlphaFoldDB" id="A0A238FAG0"/>
<evidence type="ECO:0000313" key="1">
    <source>
        <dbReference type="EMBL" id="SCV69759.1"/>
    </source>
</evidence>
<sequence>MSNVLWSAEETSNCEQWPLILNHRRKAENQTFKDTILLVTAPIPDKTVRV</sequence>
<gene>
    <name evidence="1" type="ORF">BQ2448_1153</name>
    <name evidence="2" type="ORF">BQ2448_1192</name>
</gene>
<evidence type="ECO:0000313" key="2">
    <source>
        <dbReference type="EMBL" id="SCV69798.1"/>
    </source>
</evidence>
<dbReference type="EMBL" id="FMSP01000005">
    <property type="protein sequence ID" value="SCV69759.1"/>
    <property type="molecule type" value="Genomic_DNA"/>
</dbReference>
<protein>
    <submittedName>
        <fullName evidence="1">BQ2448_1153 protein</fullName>
    </submittedName>
    <submittedName>
        <fullName evidence="2">BQ2448_1192 protein</fullName>
    </submittedName>
</protein>
<evidence type="ECO:0000313" key="3">
    <source>
        <dbReference type="Proteomes" id="UP000198372"/>
    </source>
</evidence>
<dbReference type="Proteomes" id="UP000198372">
    <property type="component" value="Unassembled WGS sequence"/>
</dbReference>
<organism evidence="1 3">
    <name type="scientific">Microbotryum intermedium</name>
    <dbReference type="NCBI Taxonomy" id="269621"/>
    <lineage>
        <taxon>Eukaryota</taxon>
        <taxon>Fungi</taxon>
        <taxon>Dikarya</taxon>
        <taxon>Basidiomycota</taxon>
        <taxon>Pucciniomycotina</taxon>
        <taxon>Microbotryomycetes</taxon>
        <taxon>Microbotryales</taxon>
        <taxon>Microbotryaceae</taxon>
        <taxon>Microbotryum</taxon>
    </lineage>
</organism>